<dbReference type="STRING" id="1210089.GCA_001613165_04921"/>
<sequence>MCEDVPCASGLCRPEENDVIDLKPACHTVIDLLESVSGDQVENPTPCAEYSVADLIHHCAEFSHAFSGIARRQPSGEPVVRTADIHRVAALVWELGEAWADPAAWEGTGGPADPRLPNETWGKIALTELVVHGWDLAVALDRTFWMPEETLHSCLDHVTVFIPNAPIPALWSPAVETPGDAPLIDRIVAITGRDPHWSAIPTA</sequence>
<reference evidence="2 3" key="1">
    <citation type="submission" date="2018-07" db="EMBL/GenBank/DDBJ databases">
        <title>Genomic Encyclopedia of Type Strains, Phase IV (KMG-IV): sequencing the most valuable type-strain genomes for metagenomic binning, comparative biology and taxonomic classification.</title>
        <authorList>
            <person name="Goeker M."/>
        </authorList>
    </citation>
    <scope>NUCLEOTIDE SEQUENCE [LARGE SCALE GENOMIC DNA]</scope>
    <source>
        <strain evidence="2 3">DSM 44952</strain>
    </source>
</reference>
<dbReference type="AlphaFoldDB" id="A0A370GN39"/>
<dbReference type="Gene3D" id="1.20.120.450">
    <property type="entry name" value="dinb family like domain"/>
    <property type="match status" value="1"/>
</dbReference>
<evidence type="ECO:0000259" key="1">
    <source>
        <dbReference type="Pfam" id="PF11716"/>
    </source>
</evidence>
<accession>A0A370GN39</accession>
<dbReference type="Proteomes" id="UP000255355">
    <property type="component" value="Unassembled WGS sequence"/>
</dbReference>
<evidence type="ECO:0000313" key="2">
    <source>
        <dbReference type="EMBL" id="RDI43844.1"/>
    </source>
</evidence>
<evidence type="ECO:0000313" key="3">
    <source>
        <dbReference type="Proteomes" id="UP000255355"/>
    </source>
</evidence>
<organism evidence="2 3">
    <name type="scientific">Nocardia mexicana</name>
    <dbReference type="NCBI Taxonomy" id="279262"/>
    <lineage>
        <taxon>Bacteria</taxon>
        <taxon>Bacillati</taxon>
        <taxon>Actinomycetota</taxon>
        <taxon>Actinomycetes</taxon>
        <taxon>Mycobacteriales</taxon>
        <taxon>Nocardiaceae</taxon>
        <taxon>Nocardia</taxon>
    </lineage>
</organism>
<dbReference type="EMBL" id="QQAZ01000018">
    <property type="protein sequence ID" value="RDI43844.1"/>
    <property type="molecule type" value="Genomic_DNA"/>
</dbReference>
<feature type="domain" description="Mycothiol-dependent maleylpyruvate isomerase metal-binding" evidence="1">
    <location>
        <begin position="24"/>
        <end position="81"/>
    </location>
</feature>
<name>A0A370GN39_9NOCA</name>
<dbReference type="InterPro" id="IPR017517">
    <property type="entry name" value="Maleyloyr_isom"/>
</dbReference>
<dbReference type="GO" id="GO:0046872">
    <property type="term" value="F:metal ion binding"/>
    <property type="evidence" value="ECO:0007669"/>
    <property type="project" value="InterPro"/>
</dbReference>
<dbReference type="NCBIfam" id="TIGR03086">
    <property type="entry name" value="TIGR03086 family metal-binding protein"/>
    <property type="match status" value="1"/>
</dbReference>
<gene>
    <name evidence="2" type="ORF">DFR68_11822</name>
</gene>
<dbReference type="InterPro" id="IPR024344">
    <property type="entry name" value="MDMPI_metal-binding"/>
</dbReference>
<proteinExistence type="predicted"/>
<dbReference type="NCBIfam" id="TIGR03083">
    <property type="entry name" value="maleylpyruvate isomerase family mycothiol-dependent enzyme"/>
    <property type="match status" value="1"/>
</dbReference>
<dbReference type="InterPro" id="IPR017520">
    <property type="entry name" value="CHP03086"/>
</dbReference>
<dbReference type="SUPFAM" id="SSF109854">
    <property type="entry name" value="DinB/YfiT-like putative metalloenzymes"/>
    <property type="match status" value="1"/>
</dbReference>
<keyword evidence="3" id="KW-1185">Reference proteome</keyword>
<protein>
    <submittedName>
        <fullName evidence="2">Uncharacterized protein (TIGR03086 family)</fullName>
    </submittedName>
</protein>
<comment type="caution">
    <text evidence="2">The sequence shown here is derived from an EMBL/GenBank/DDBJ whole genome shotgun (WGS) entry which is preliminary data.</text>
</comment>
<dbReference type="InterPro" id="IPR034660">
    <property type="entry name" value="DinB/YfiT-like"/>
</dbReference>
<dbReference type="Pfam" id="PF11716">
    <property type="entry name" value="MDMPI_N"/>
    <property type="match status" value="1"/>
</dbReference>